<evidence type="ECO:0000256" key="3">
    <source>
        <dbReference type="ARBA" id="ARBA00022617"/>
    </source>
</evidence>
<sequence length="190" mass="21255">MNPLQASALPLSILLLIYIRRLRRLPLPPGPPGLPLFGNLFDVATREEWIVYKAVSENKVFSTILAAGSDLVSFNLLGTIVVVVNSFEADQELFEKRSALYSDRPRFTMAKRVTVSPVESFILAMVQNPEIMKPRQAAVDKIIGDERLPEFTDRRSIPCVDAILKETMVNAFQPPLHEGNESLGGTRLRH</sequence>
<dbReference type="GO" id="GO:0020037">
    <property type="term" value="F:heme binding"/>
    <property type="evidence" value="ECO:0007669"/>
    <property type="project" value="InterPro"/>
</dbReference>
<dbReference type="eggNOG" id="KOG0156">
    <property type="taxonomic scope" value="Eukaryota"/>
</dbReference>
<dbReference type="GO" id="GO:0016705">
    <property type="term" value="F:oxidoreductase activity, acting on paired donors, with incorporation or reduction of molecular oxygen"/>
    <property type="evidence" value="ECO:0007669"/>
    <property type="project" value="InterPro"/>
</dbReference>
<evidence type="ECO:0000313" key="10">
    <source>
        <dbReference type="Proteomes" id="UP000054988"/>
    </source>
</evidence>
<dbReference type="AlphaFoldDB" id="A0A0W0FXJ5"/>
<comment type="caution">
    <text evidence="9">The sequence shown here is derived from an EMBL/GenBank/DDBJ whole genome shotgun (WGS) entry which is preliminary data.</text>
</comment>
<protein>
    <recommendedName>
        <fullName evidence="11">Cytochrome p450</fullName>
    </recommendedName>
</protein>
<proteinExistence type="inferred from homology"/>
<keyword evidence="8" id="KW-0732">Signal</keyword>
<accession>A0A0W0FXJ5</accession>
<reference evidence="9 10" key="1">
    <citation type="submission" date="2015-12" db="EMBL/GenBank/DDBJ databases">
        <title>Draft genome sequence of Moniliophthora roreri, the causal agent of frosty pod rot of cacao.</title>
        <authorList>
            <person name="Aime M.C."/>
            <person name="Diaz-Valderrama J.R."/>
            <person name="Kijpornyongpan T."/>
            <person name="Phillips-Mora W."/>
        </authorList>
    </citation>
    <scope>NUCLEOTIDE SEQUENCE [LARGE SCALE GENOMIC DNA]</scope>
    <source>
        <strain evidence="9 10">MCA 2952</strain>
    </source>
</reference>
<evidence type="ECO:0000256" key="1">
    <source>
        <dbReference type="ARBA" id="ARBA00001971"/>
    </source>
</evidence>
<evidence type="ECO:0000256" key="8">
    <source>
        <dbReference type="SAM" id="SignalP"/>
    </source>
</evidence>
<feature type="chain" id="PRO_5006902221" description="Cytochrome p450" evidence="8">
    <location>
        <begin position="25"/>
        <end position="190"/>
    </location>
</feature>
<dbReference type="InterPro" id="IPR001128">
    <property type="entry name" value="Cyt_P450"/>
</dbReference>
<comment type="cofactor">
    <cofactor evidence="1">
        <name>heme</name>
        <dbReference type="ChEBI" id="CHEBI:30413"/>
    </cofactor>
</comment>
<evidence type="ECO:0000256" key="4">
    <source>
        <dbReference type="ARBA" id="ARBA00022723"/>
    </source>
</evidence>
<dbReference type="SUPFAM" id="SSF48264">
    <property type="entry name" value="Cytochrome P450"/>
    <property type="match status" value="2"/>
</dbReference>
<evidence type="ECO:0000256" key="2">
    <source>
        <dbReference type="ARBA" id="ARBA00010617"/>
    </source>
</evidence>
<dbReference type="Pfam" id="PF00067">
    <property type="entry name" value="p450"/>
    <property type="match status" value="1"/>
</dbReference>
<dbReference type="InterPro" id="IPR050364">
    <property type="entry name" value="Cytochrome_P450_fung"/>
</dbReference>
<dbReference type="EMBL" id="LATX01001515">
    <property type="protein sequence ID" value="KTB41071.1"/>
    <property type="molecule type" value="Genomic_DNA"/>
</dbReference>
<gene>
    <name evidence="9" type="ORF">WG66_6330</name>
</gene>
<evidence type="ECO:0000256" key="6">
    <source>
        <dbReference type="ARBA" id="ARBA00023004"/>
    </source>
</evidence>
<dbReference type="GO" id="GO:0005506">
    <property type="term" value="F:iron ion binding"/>
    <property type="evidence" value="ECO:0007669"/>
    <property type="project" value="InterPro"/>
</dbReference>
<keyword evidence="7" id="KW-0503">Monooxygenase</keyword>
<dbReference type="InterPro" id="IPR036396">
    <property type="entry name" value="Cyt_P450_sf"/>
</dbReference>
<keyword evidence="3" id="KW-0349">Heme</keyword>
<feature type="signal peptide" evidence="8">
    <location>
        <begin position="1"/>
        <end position="24"/>
    </location>
</feature>
<dbReference type="GO" id="GO:0004497">
    <property type="term" value="F:monooxygenase activity"/>
    <property type="evidence" value="ECO:0007669"/>
    <property type="project" value="UniProtKB-KW"/>
</dbReference>
<evidence type="ECO:0000256" key="5">
    <source>
        <dbReference type="ARBA" id="ARBA00023002"/>
    </source>
</evidence>
<name>A0A0W0FXJ5_MONRR</name>
<keyword evidence="4" id="KW-0479">Metal-binding</keyword>
<dbReference type="Gene3D" id="1.10.630.10">
    <property type="entry name" value="Cytochrome P450"/>
    <property type="match status" value="2"/>
</dbReference>
<organism evidence="9 10">
    <name type="scientific">Moniliophthora roreri</name>
    <name type="common">Frosty pod rot fungus</name>
    <name type="synonym">Monilia roreri</name>
    <dbReference type="NCBI Taxonomy" id="221103"/>
    <lineage>
        <taxon>Eukaryota</taxon>
        <taxon>Fungi</taxon>
        <taxon>Dikarya</taxon>
        <taxon>Basidiomycota</taxon>
        <taxon>Agaricomycotina</taxon>
        <taxon>Agaricomycetes</taxon>
        <taxon>Agaricomycetidae</taxon>
        <taxon>Agaricales</taxon>
        <taxon>Marasmiineae</taxon>
        <taxon>Marasmiaceae</taxon>
        <taxon>Moniliophthora</taxon>
    </lineage>
</organism>
<keyword evidence="6" id="KW-0408">Iron</keyword>
<dbReference type="Proteomes" id="UP000054988">
    <property type="component" value="Unassembled WGS sequence"/>
</dbReference>
<comment type="similarity">
    <text evidence="2">Belongs to the cytochrome P450 family.</text>
</comment>
<evidence type="ECO:0000313" key="9">
    <source>
        <dbReference type="EMBL" id="KTB41071.1"/>
    </source>
</evidence>
<dbReference type="PANTHER" id="PTHR46300">
    <property type="entry name" value="P450, PUTATIVE (EUROFUNG)-RELATED-RELATED"/>
    <property type="match status" value="1"/>
</dbReference>
<evidence type="ECO:0000256" key="7">
    <source>
        <dbReference type="ARBA" id="ARBA00023033"/>
    </source>
</evidence>
<evidence type="ECO:0008006" key="11">
    <source>
        <dbReference type="Google" id="ProtNLM"/>
    </source>
</evidence>
<keyword evidence="5" id="KW-0560">Oxidoreductase</keyword>
<dbReference type="PANTHER" id="PTHR46300:SF1">
    <property type="entry name" value="P450, PUTATIVE (EUROFUNG)-RELATED"/>
    <property type="match status" value="1"/>
</dbReference>